<dbReference type="EMBL" id="JALJOS010000059">
    <property type="protein sequence ID" value="KAK9818611.1"/>
    <property type="molecule type" value="Genomic_DNA"/>
</dbReference>
<evidence type="ECO:0000256" key="2">
    <source>
        <dbReference type="ARBA" id="ARBA00022723"/>
    </source>
</evidence>
<gene>
    <name evidence="6" type="ORF">WJX74_010863</name>
</gene>
<keyword evidence="2" id="KW-0479">Metal-binding</keyword>
<dbReference type="InterPro" id="IPR034751">
    <property type="entry name" value="Yippee"/>
</dbReference>
<keyword evidence="7" id="KW-1185">Reference proteome</keyword>
<dbReference type="GO" id="GO:0046872">
    <property type="term" value="F:metal ion binding"/>
    <property type="evidence" value="ECO:0007669"/>
    <property type="project" value="UniProtKB-KW"/>
</dbReference>
<evidence type="ECO:0000256" key="4">
    <source>
        <dbReference type="RuleBase" id="RU110713"/>
    </source>
</evidence>
<dbReference type="PANTHER" id="PTHR13848">
    <property type="entry name" value="PROTEIN YIPPEE-LIKE CG15309-RELATED"/>
    <property type="match status" value="1"/>
</dbReference>
<name>A0AAW1QBU9_9CHLO</name>
<evidence type="ECO:0000256" key="3">
    <source>
        <dbReference type="ARBA" id="ARBA00022833"/>
    </source>
</evidence>
<comment type="caution">
    <text evidence="6">The sequence shown here is derived from an EMBL/GenBank/DDBJ whole genome shotgun (WGS) entry which is preliminary data.</text>
</comment>
<proteinExistence type="inferred from homology"/>
<dbReference type="Pfam" id="PF03226">
    <property type="entry name" value="Yippee-Mis18"/>
    <property type="match status" value="1"/>
</dbReference>
<reference evidence="6 7" key="1">
    <citation type="journal article" date="2024" name="Nat. Commun.">
        <title>Phylogenomics reveals the evolutionary origins of lichenization in chlorophyte algae.</title>
        <authorList>
            <person name="Puginier C."/>
            <person name="Libourel C."/>
            <person name="Otte J."/>
            <person name="Skaloud P."/>
            <person name="Haon M."/>
            <person name="Grisel S."/>
            <person name="Petersen M."/>
            <person name="Berrin J.G."/>
            <person name="Delaux P.M."/>
            <person name="Dal Grande F."/>
            <person name="Keller J."/>
        </authorList>
    </citation>
    <scope>NUCLEOTIDE SEQUENCE [LARGE SCALE GENOMIC DNA]</scope>
    <source>
        <strain evidence="6 7">SAG 2145</strain>
    </source>
</reference>
<protein>
    <recommendedName>
        <fullName evidence="4">Protein yippee-like</fullName>
    </recommendedName>
</protein>
<organism evidence="6 7">
    <name type="scientific">Apatococcus lobatus</name>
    <dbReference type="NCBI Taxonomy" id="904363"/>
    <lineage>
        <taxon>Eukaryota</taxon>
        <taxon>Viridiplantae</taxon>
        <taxon>Chlorophyta</taxon>
        <taxon>core chlorophytes</taxon>
        <taxon>Trebouxiophyceae</taxon>
        <taxon>Chlorellales</taxon>
        <taxon>Chlorellaceae</taxon>
        <taxon>Apatococcus</taxon>
    </lineage>
</organism>
<evidence type="ECO:0000259" key="5">
    <source>
        <dbReference type="PROSITE" id="PS51792"/>
    </source>
</evidence>
<accession>A0AAW1QBU9</accession>
<keyword evidence="3" id="KW-0862">Zinc</keyword>
<evidence type="ECO:0000313" key="6">
    <source>
        <dbReference type="EMBL" id="KAK9818611.1"/>
    </source>
</evidence>
<dbReference type="InterPro" id="IPR004910">
    <property type="entry name" value="Yippee/Mis18/Cereblon"/>
</dbReference>
<sequence length="129" mass="14608">MGRLFLEYLEGKVYACSTCGSHLASATELVSKSFHSKNGKAYLFNLVVNVCQGPKEERLMTTGLHHVADLQCTNCKQLVGWKYLQEQAFEKTQKYKEGKCILERTRLDDCFCSHPTLSDSECEDTCMLP</sequence>
<comment type="similarity">
    <text evidence="1 4">Belongs to the yippee family.</text>
</comment>
<dbReference type="AlphaFoldDB" id="A0AAW1QBU9"/>
<dbReference type="InterPro" id="IPR039058">
    <property type="entry name" value="Yippee_fam"/>
</dbReference>
<evidence type="ECO:0000256" key="1">
    <source>
        <dbReference type="ARBA" id="ARBA00005613"/>
    </source>
</evidence>
<dbReference type="PROSITE" id="PS51792">
    <property type="entry name" value="YIPPEE"/>
    <property type="match status" value="1"/>
</dbReference>
<dbReference type="Proteomes" id="UP001438707">
    <property type="component" value="Unassembled WGS sequence"/>
</dbReference>
<feature type="domain" description="Yippee" evidence="5">
    <location>
        <begin position="12"/>
        <end position="111"/>
    </location>
</feature>
<evidence type="ECO:0000313" key="7">
    <source>
        <dbReference type="Proteomes" id="UP001438707"/>
    </source>
</evidence>